<evidence type="ECO:0000313" key="2">
    <source>
        <dbReference type="Proteomes" id="UP000013167"/>
    </source>
</evidence>
<dbReference type="EMBL" id="CAIZ01000044">
    <property type="protein sequence ID" value="CCH69150.1"/>
    <property type="molecule type" value="Genomic_DNA"/>
</dbReference>
<dbReference type="eggNOG" id="COG2315">
    <property type="taxonomic scope" value="Bacteria"/>
</dbReference>
<dbReference type="RefSeq" id="WP_010851900.1">
    <property type="nucleotide sequence ID" value="NZ_HF570956.1"/>
</dbReference>
<evidence type="ECO:0008006" key="3">
    <source>
        <dbReference type="Google" id="ProtNLM"/>
    </source>
</evidence>
<proteinExistence type="predicted"/>
<reference evidence="1 2" key="1">
    <citation type="journal article" date="2013" name="ISME J.">
        <title>A metabolic model for members of the genus Tetrasphaera involved in enhanced biological phosphorus removal.</title>
        <authorList>
            <person name="Kristiansen R."/>
            <person name="Nguyen H.T.T."/>
            <person name="Saunders A.M."/>
            <person name="Nielsen J.L."/>
            <person name="Wimmer R."/>
            <person name="Le V.Q."/>
            <person name="McIlroy S.J."/>
            <person name="Petrovski S."/>
            <person name="Seviour R.J."/>
            <person name="Calteau A."/>
            <person name="Nielsen K.L."/>
            <person name="Nielsen P.H."/>
        </authorList>
    </citation>
    <scope>NUCLEOTIDE SEQUENCE [LARGE SCALE GENOMIC DNA]</scope>
    <source>
        <strain evidence="1 2">Lp2</strain>
    </source>
</reference>
<dbReference type="InterPro" id="IPR007351">
    <property type="entry name" value="YjbR"/>
</dbReference>
<name>N0E0E6_9MICO</name>
<protein>
    <recommendedName>
        <fullName evidence="3">DNA-binding protein (MmcQ/YjbR family)</fullName>
    </recommendedName>
</protein>
<dbReference type="PANTHER" id="PTHR35145">
    <property type="entry name" value="CYTOPLASMIC PROTEIN-RELATED"/>
    <property type="match status" value="1"/>
</dbReference>
<keyword evidence="2" id="KW-1185">Reference proteome</keyword>
<gene>
    <name evidence="1" type="ORF">BN10_1380001</name>
</gene>
<dbReference type="InterPro" id="IPR058532">
    <property type="entry name" value="YjbR/MT2646/Rv2570-like"/>
</dbReference>
<dbReference type="STRING" id="1193181.BN10_1380001"/>
<organism evidence="1 2">
    <name type="scientific">Phycicoccus elongatus Lp2</name>
    <dbReference type="NCBI Taxonomy" id="1193181"/>
    <lineage>
        <taxon>Bacteria</taxon>
        <taxon>Bacillati</taxon>
        <taxon>Actinomycetota</taxon>
        <taxon>Actinomycetes</taxon>
        <taxon>Micrococcales</taxon>
        <taxon>Intrasporangiaceae</taxon>
        <taxon>Phycicoccus</taxon>
    </lineage>
</organism>
<dbReference type="Pfam" id="PF04237">
    <property type="entry name" value="YjbR"/>
    <property type="match status" value="1"/>
</dbReference>
<dbReference type="SUPFAM" id="SSF142906">
    <property type="entry name" value="YjbR-like"/>
    <property type="match status" value="1"/>
</dbReference>
<comment type="caution">
    <text evidence="1">The sequence shown here is derived from an EMBL/GenBank/DDBJ whole genome shotgun (WGS) entry which is preliminary data.</text>
</comment>
<dbReference type="Gene3D" id="3.90.1150.30">
    <property type="match status" value="1"/>
</dbReference>
<evidence type="ECO:0000313" key="1">
    <source>
        <dbReference type="EMBL" id="CCH69150.1"/>
    </source>
</evidence>
<dbReference type="AlphaFoldDB" id="N0E0E6"/>
<accession>N0E0E6</accession>
<dbReference type="HOGENOM" id="CLU_105851_0_0_11"/>
<dbReference type="InterPro" id="IPR038056">
    <property type="entry name" value="YjbR-like_sf"/>
</dbReference>
<sequence length="116" mass="12583">MSIKAATGHEVKGYCLHKPGAWQDEPWEGDVVAKVGSKIFAFLGEDTVGVKCGKGRAEADEWIEEFSDEVTVSPYIGRHGWNVLRIGGAIPVEALVEAIDTSYDLVVATLPKSQRP</sequence>
<dbReference type="PANTHER" id="PTHR35145:SF1">
    <property type="entry name" value="CYTOPLASMIC PROTEIN"/>
    <property type="match status" value="1"/>
</dbReference>
<dbReference type="Proteomes" id="UP000013167">
    <property type="component" value="Unassembled WGS sequence"/>
</dbReference>